<evidence type="ECO:0000259" key="2">
    <source>
        <dbReference type="SMART" id="SM00829"/>
    </source>
</evidence>
<dbReference type="CDD" id="cd05289">
    <property type="entry name" value="MDR_like_2"/>
    <property type="match status" value="1"/>
</dbReference>
<feature type="domain" description="Enoyl reductase (ER)" evidence="2">
    <location>
        <begin position="16"/>
        <end position="317"/>
    </location>
</feature>
<dbReference type="Gene3D" id="3.40.50.720">
    <property type="entry name" value="NAD(P)-binding Rossmann-like Domain"/>
    <property type="match status" value="1"/>
</dbReference>
<dbReference type="SUPFAM" id="SSF51735">
    <property type="entry name" value="NAD(P)-binding Rossmann-fold domains"/>
    <property type="match status" value="1"/>
</dbReference>
<dbReference type="InterPro" id="IPR020843">
    <property type="entry name" value="ER"/>
</dbReference>
<gene>
    <name evidence="3" type="ORF">ABS642_13800</name>
</gene>
<dbReference type="Pfam" id="PF00107">
    <property type="entry name" value="ADH_zinc_N"/>
    <property type="match status" value="1"/>
</dbReference>
<dbReference type="EC" id="1.-.-.-" evidence="3"/>
<proteinExistence type="predicted"/>
<dbReference type="InterPro" id="IPR013149">
    <property type="entry name" value="ADH-like_C"/>
</dbReference>
<dbReference type="InterPro" id="IPR036291">
    <property type="entry name" value="NAD(P)-bd_dom_sf"/>
</dbReference>
<dbReference type="EMBL" id="CP158357">
    <property type="protein sequence ID" value="XBX76986.1"/>
    <property type="molecule type" value="Genomic_DNA"/>
</dbReference>
<reference evidence="3" key="1">
    <citation type="submission" date="2024-06" db="EMBL/GenBank/DDBJ databases">
        <title>Draft genome sequence of Microbacterium sp. strain A8/3-1, isolated from Oxytropis tragacanthoides Fisch. ex DC. Root nodules in the Altai region of Russia.</title>
        <authorList>
            <person name="Sazanova A."/>
            <person name="Guro P."/>
            <person name="Kuznetsova I."/>
            <person name="Belimov A."/>
            <person name="Safronova V."/>
        </authorList>
    </citation>
    <scope>NUCLEOTIDE SEQUENCE</scope>
    <source>
        <strain evidence="3">A8/3-1</strain>
    </source>
</reference>
<evidence type="ECO:0000313" key="3">
    <source>
        <dbReference type="EMBL" id="XBX76986.1"/>
    </source>
</evidence>
<dbReference type="RefSeq" id="WP_350350554.1">
    <property type="nucleotide sequence ID" value="NZ_CP158357.1"/>
</dbReference>
<dbReference type="Pfam" id="PF08240">
    <property type="entry name" value="ADH_N"/>
    <property type="match status" value="1"/>
</dbReference>
<organism evidence="3">
    <name type="scientific">Microbacterium sp. A8/3-1</name>
    <dbReference type="NCBI Taxonomy" id="3160749"/>
    <lineage>
        <taxon>Bacteria</taxon>
        <taxon>Bacillati</taxon>
        <taxon>Actinomycetota</taxon>
        <taxon>Actinomycetes</taxon>
        <taxon>Micrococcales</taxon>
        <taxon>Microbacteriaceae</taxon>
        <taxon>Microbacterium</taxon>
    </lineage>
</organism>
<keyword evidence="3" id="KW-0560">Oxidoreductase</keyword>
<dbReference type="Gene3D" id="3.90.180.10">
    <property type="entry name" value="Medium-chain alcohol dehydrogenases, catalytic domain"/>
    <property type="match status" value="1"/>
</dbReference>
<dbReference type="SUPFAM" id="SSF50129">
    <property type="entry name" value="GroES-like"/>
    <property type="match status" value="1"/>
</dbReference>
<dbReference type="InterPro" id="IPR011032">
    <property type="entry name" value="GroES-like_sf"/>
</dbReference>
<dbReference type="PANTHER" id="PTHR44154">
    <property type="entry name" value="QUINONE OXIDOREDUCTASE"/>
    <property type="match status" value="1"/>
</dbReference>
<dbReference type="InterPro" id="IPR013154">
    <property type="entry name" value="ADH-like_N"/>
</dbReference>
<keyword evidence="1" id="KW-0521">NADP</keyword>
<dbReference type="AlphaFoldDB" id="A0AAU7VSF5"/>
<sequence>MTKAEQMQAVVLDRFGGIEELHLRSIAVPQVGDHDVLIEVQAAGVGSWDATEREGGYDGVFGVASAFPYVLGWDGAGVVAQVGDAVQDFVPGDRVYAASTPVPRGGFYARFAVVPEAHVSSVPAGLPIEEAGALAWDAVTAQSGVDLLNPAEGSTVIVFGASGGIGHLALQFARLRGARTIAVASGHDGIELSRELGADLAFDGRVDDIEAAVRNFAPDGADAALITAGGAGALAALRGVKPSGRVAVPHGVRLDPSVDDARVQYYDGDRRQAALRRVSEAVESGALRLHLAHRFDLDQVREAHRMLAGHHLGKIVLSI</sequence>
<name>A0AAU7VSF5_9MICO</name>
<dbReference type="PANTHER" id="PTHR44154:SF1">
    <property type="entry name" value="QUINONE OXIDOREDUCTASE"/>
    <property type="match status" value="1"/>
</dbReference>
<dbReference type="SMART" id="SM00829">
    <property type="entry name" value="PKS_ER"/>
    <property type="match status" value="1"/>
</dbReference>
<evidence type="ECO:0000256" key="1">
    <source>
        <dbReference type="ARBA" id="ARBA00022857"/>
    </source>
</evidence>
<dbReference type="GO" id="GO:0016491">
    <property type="term" value="F:oxidoreductase activity"/>
    <property type="evidence" value="ECO:0007669"/>
    <property type="project" value="UniProtKB-KW"/>
</dbReference>
<protein>
    <submittedName>
        <fullName evidence="3">NADP-dependent oxidoreductase</fullName>
        <ecNumber evidence="3">1.-.-.-</ecNumber>
    </submittedName>
</protein>
<dbReference type="InterPro" id="IPR051603">
    <property type="entry name" value="Zinc-ADH_QOR/CCCR"/>
</dbReference>
<accession>A0AAU7VSF5</accession>